<feature type="transmembrane region" description="Helical" evidence="10">
    <location>
        <begin position="976"/>
        <end position="997"/>
    </location>
</feature>
<dbReference type="CDD" id="cd18597">
    <property type="entry name" value="ABC_6TM_YOR1_D1_like"/>
    <property type="match status" value="1"/>
</dbReference>
<evidence type="ECO:0000259" key="12">
    <source>
        <dbReference type="PROSITE" id="PS50929"/>
    </source>
</evidence>
<feature type="transmembrane region" description="Helical" evidence="10">
    <location>
        <begin position="907"/>
        <end position="929"/>
    </location>
</feature>
<feature type="compositionally biased region" description="Basic and acidic residues" evidence="9">
    <location>
        <begin position="24"/>
        <end position="34"/>
    </location>
</feature>
<dbReference type="SUPFAM" id="SSF90123">
    <property type="entry name" value="ABC transporter transmembrane region"/>
    <property type="match status" value="2"/>
</dbReference>
<dbReference type="PROSITE" id="PS50929">
    <property type="entry name" value="ABC_TM1F"/>
    <property type="match status" value="2"/>
</dbReference>
<dbReference type="PROSITE" id="PS50893">
    <property type="entry name" value="ABC_TRANSPORTER_2"/>
    <property type="match status" value="2"/>
</dbReference>
<dbReference type="Proteomes" id="UP000053477">
    <property type="component" value="Unassembled WGS sequence"/>
</dbReference>
<dbReference type="Pfam" id="PF00664">
    <property type="entry name" value="ABC_membrane"/>
    <property type="match status" value="2"/>
</dbReference>
<dbReference type="EMBL" id="KQ085932">
    <property type="protein sequence ID" value="KLO15289.1"/>
    <property type="molecule type" value="Genomic_DNA"/>
</dbReference>
<gene>
    <name evidence="13" type="ORF">SCHPADRAFT_902587</name>
</gene>
<comment type="subcellular location">
    <subcellularLocation>
        <location evidence="1">Membrane</location>
        <topology evidence="1">Multi-pass membrane protein</topology>
    </subcellularLocation>
</comment>
<feature type="transmembrane region" description="Helical" evidence="10">
    <location>
        <begin position="1094"/>
        <end position="1114"/>
    </location>
</feature>
<evidence type="ECO:0000256" key="3">
    <source>
        <dbReference type="ARBA" id="ARBA00022448"/>
    </source>
</evidence>
<feature type="region of interest" description="Disordered" evidence="9">
    <location>
        <begin position="1"/>
        <end position="38"/>
    </location>
</feature>
<dbReference type="CDD" id="cd03244">
    <property type="entry name" value="ABCC_MRP_domain2"/>
    <property type="match status" value="1"/>
</dbReference>
<sequence length="1477" mass="165315">MAVDDEKTPPSTTVGGEEEEGVDEKEVERASGQHRDHRLKQLDIGAIENATFREKWWQLWRPKDPPPPPRTNLEDAPEIPIVNASIFSKLTYSWITEMMVLGYQRTLQVPDLWKMDHSRQTATLSAKLDASWLKRVAAAEEWNRRLKNGEAKPGIVKRMKWNAEALWPGDKAQKTFGGRRQALEDHWRNVDGIREPSLAWSLNDTFGLHFWAGGLFKVLGDTSQMMCPLLVKAIIRFAQQGGKGSAHIGRGVAMAIGLYILTVMASVCQHQFFWRSMSTGVLARAALIGSIYKRGVNLTPKSRTTVTNAALVNHISTDVSRIDACAQWFHAYWTAPIQVAICLAILLVQLGPSALAGFSLFILMVPIQERLMTFQHHRRQKANVWTDARANLILEILGAMRVVKYFSYEIPFLKRIFGIRGKELNGIRAIQFTRSLNIALAFSLPFLAATLAFVTYTSTSHSFDVAVIFSSFSLFQLLRQPLMFLPRALSAISDAKSAITRLEAVFHSELLSGDTLTVDTNLDVALRVEHATFEWEESVQQETIGGKEEKDKLAKEFAEKLKELEEDRKVEKMPPFKFKDVNLVIPRGQLVGFVGPVGSGKSSLLQGLIGEMRRTSGKVTFGGRIGYCPQTAWIQNATLRDNVIFGQTFDKDRYWDAIDRACLLPDLAVLPDGDLTEIGEKGINLSGGQKQRVNIARALYFDADVVILDDPLSAVDAHVGKSLFTDAILGSLRARGKTVILVTHALHFLPQCDYIYTISNGRISEQGTYDSLMELDGDFARLTREFGGEQTQKEESDDEEDIEIDKKGKLSMADADKARLKAKLDLDKVEGKGKLEGRLIVKEKRTTGAVPWFVYSTYLKAGNGYITVPLVLLFMILMQGSAVLNSYTLVFWENNTFKRSNSFYQMLYAVFGVGNGIFTLLLGVGMDAISDSASRNLHHRSTTNIFYAPMSFFDTTPLGRILSVFGKDIDTIDNQLAISLRLFSLMLANVLGSIILITVLEHYFIVAVFFIGFGYSYFAAFYRASAREMKRLDALLRSLLYSHFSESLTGLPTIRGYGELDRFIKDNQYYVDLEDRALFLTITNQRWMAIRLDFMGAMMVFLVAILAVVDVSGINPAQIGLVLTYTTQLTQMCGAFTRQYAEVENYMNSVERVAQYSRGDLIPQEPPHEIPEKKPDESWPQEGAIDMKDVTLCYRPGLPNVLKGITLNVKGGEKIGVVGRTGAGKSSLMLALFRIVELNGGSISIDGVDISKIGLRDLRTKISIIPQDPLLFSGTIRTNLDPFNKYDDEILWDALRRAYLVENYDGSTSKKADVQDEDIKYPIDELPEDEEGGIQKNQAFHSGTATPINRFNLDTVIESEGANLSVGERSLLSLARALVKDCRIVILDEATASVDLETDSKIQYTIQTEFSDRTLLCIAHRLRTILSYDRILVLDAGQIAEFDTPANLFRNDKGLFRGMCQRSNITLDDIEKSKARF</sequence>
<dbReference type="GO" id="GO:0016020">
    <property type="term" value="C:membrane"/>
    <property type="evidence" value="ECO:0007669"/>
    <property type="project" value="UniProtKB-SubCell"/>
</dbReference>
<dbReference type="CDD" id="cd03250">
    <property type="entry name" value="ABCC_MRP_domain1"/>
    <property type="match status" value="1"/>
</dbReference>
<dbReference type="InterPro" id="IPR003593">
    <property type="entry name" value="AAA+_ATPase"/>
</dbReference>
<feature type="transmembrane region" description="Helical" evidence="10">
    <location>
        <begin position="436"/>
        <end position="456"/>
    </location>
</feature>
<name>A0A0H2RTU7_9AGAM</name>
<dbReference type="Gene3D" id="3.40.50.300">
    <property type="entry name" value="P-loop containing nucleotide triphosphate hydrolases"/>
    <property type="match status" value="2"/>
</dbReference>
<feature type="transmembrane region" description="Helical" evidence="10">
    <location>
        <begin position="252"/>
        <end position="272"/>
    </location>
</feature>
<dbReference type="Pfam" id="PF00005">
    <property type="entry name" value="ABC_tran"/>
    <property type="match status" value="2"/>
</dbReference>
<feature type="transmembrane region" description="Helical" evidence="10">
    <location>
        <begin position="1003"/>
        <end position="1022"/>
    </location>
</feature>
<dbReference type="GO" id="GO:0005524">
    <property type="term" value="F:ATP binding"/>
    <property type="evidence" value="ECO:0007669"/>
    <property type="project" value="UniProtKB-KW"/>
</dbReference>
<keyword evidence="14" id="KW-1185">Reference proteome</keyword>
<keyword evidence="3" id="KW-0813">Transport</keyword>
<dbReference type="PANTHER" id="PTHR24223">
    <property type="entry name" value="ATP-BINDING CASSETTE SUB-FAMILY C"/>
    <property type="match status" value="1"/>
</dbReference>
<dbReference type="Gene3D" id="1.20.1560.10">
    <property type="entry name" value="ABC transporter type 1, transmembrane domain"/>
    <property type="match status" value="2"/>
</dbReference>
<evidence type="ECO:0000256" key="9">
    <source>
        <dbReference type="SAM" id="MobiDB-lite"/>
    </source>
</evidence>
<evidence type="ECO:0000313" key="14">
    <source>
        <dbReference type="Proteomes" id="UP000053477"/>
    </source>
</evidence>
<dbReference type="InterPro" id="IPR017871">
    <property type="entry name" value="ABC_transporter-like_CS"/>
</dbReference>
<feature type="domain" description="ABC transporter" evidence="11">
    <location>
        <begin position="559"/>
        <end position="785"/>
    </location>
</feature>
<organism evidence="13 14">
    <name type="scientific">Schizopora paradoxa</name>
    <dbReference type="NCBI Taxonomy" id="27342"/>
    <lineage>
        <taxon>Eukaryota</taxon>
        <taxon>Fungi</taxon>
        <taxon>Dikarya</taxon>
        <taxon>Basidiomycota</taxon>
        <taxon>Agaricomycotina</taxon>
        <taxon>Agaricomycetes</taxon>
        <taxon>Hymenochaetales</taxon>
        <taxon>Schizoporaceae</taxon>
        <taxon>Schizopora</taxon>
    </lineage>
</organism>
<reference evidence="13 14" key="1">
    <citation type="submission" date="2015-04" db="EMBL/GenBank/DDBJ databases">
        <title>Complete genome sequence of Schizopora paradoxa KUC8140, a cosmopolitan wood degrader in East Asia.</title>
        <authorList>
            <consortium name="DOE Joint Genome Institute"/>
            <person name="Min B."/>
            <person name="Park H."/>
            <person name="Jang Y."/>
            <person name="Kim J.-J."/>
            <person name="Kim K.H."/>
            <person name="Pangilinan J."/>
            <person name="Lipzen A."/>
            <person name="Riley R."/>
            <person name="Grigoriev I.V."/>
            <person name="Spatafora J.W."/>
            <person name="Choi I.-G."/>
        </authorList>
    </citation>
    <scope>NUCLEOTIDE SEQUENCE [LARGE SCALE GENOMIC DNA]</scope>
    <source>
        <strain evidence="13 14">KUC8140</strain>
    </source>
</reference>
<dbReference type="SMART" id="SM00382">
    <property type="entry name" value="AAA"/>
    <property type="match status" value="2"/>
</dbReference>
<dbReference type="SUPFAM" id="SSF52540">
    <property type="entry name" value="P-loop containing nucleoside triphosphate hydrolases"/>
    <property type="match status" value="2"/>
</dbReference>
<dbReference type="InterPro" id="IPR050173">
    <property type="entry name" value="ABC_transporter_C-like"/>
</dbReference>
<dbReference type="InterPro" id="IPR027417">
    <property type="entry name" value="P-loop_NTPase"/>
</dbReference>
<keyword evidence="7 10" id="KW-1133">Transmembrane helix</keyword>
<keyword evidence="5" id="KW-0547">Nucleotide-binding</keyword>
<evidence type="ECO:0000256" key="5">
    <source>
        <dbReference type="ARBA" id="ARBA00022741"/>
    </source>
</evidence>
<evidence type="ECO:0000256" key="2">
    <source>
        <dbReference type="ARBA" id="ARBA00009726"/>
    </source>
</evidence>
<dbReference type="FunFam" id="3.40.50.300:FF:000997">
    <property type="entry name" value="Multidrug resistance-associated protein 1"/>
    <property type="match status" value="1"/>
</dbReference>
<comment type="similarity">
    <text evidence="2">Belongs to the ABC transporter superfamily. ABCC family. Conjugate transporter (TC 3.A.1.208) subfamily.</text>
</comment>
<feature type="domain" description="ABC transmembrane type-1" evidence="12">
    <location>
        <begin position="211"/>
        <end position="494"/>
    </location>
</feature>
<dbReference type="InParanoid" id="A0A0H2RTU7"/>
<feature type="domain" description="ABC transmembrane type-1" evidence="12">
    <location>
        <begin position="870"/>
        <end position="1145"/>
    </location>
</feature>
<dbReference type="InterPro" id="IPR011527">
    <property type="entry name" value="ABC1_TM_dom"/>
</dbReference>
<feature type="transmembrane region" description="Helical" evidence="10">
    <location>
        <begin position="865"/>
        <end position="887"/>
    </location>
</feature>
<keyword evidence="4 10" id="KW-0812">Transmembrane</keyword>
<dbReference type="GO" id="GO:0140359">
    <property type="term" value="F:ABC-type transporter activity"/>
    <property type="evidence" value="ECO:0007669"/>
    <property type="project" value="InterPro"/>
</dbReference>
<evidence type="ECO:0000256" key="4">
    <source>
        <dbReference type="ARBA" id="ARBA00022692"/>
    </source>
</evidence>
<dbReference type="STRING" id="27342.A0A0H2RTU7"/>
<evidence type="ECO:0000259" key="11">
    <source>
        <dbReference type="PROSITE" id="PS50893"/>
    </source>
</evidence>
<dbReference type="PROSITE" id="PS00211">
    <property type="entry name" value="ABC_TRANSPORTER_1"/>
    <property type="match status" value="2"/>
</dbReference>
<evidence type="ECO:0000256" key="10">
    <source>
        <dbReference type="SAM" id="Phobius"/>
    </source>
</evidence>
<keyword evidence="6" id="KW-0067">ATP-binding</keyword>
<protein>
    <submittedName>
        <fullName evidence="13">ABC protein</fullName>
    </submittedName>
</protein>
<evidence type="ECO:0000256" key="7">
    <source>
        <dbReference type="ARBA" id="ARBA00022989"/>
    </source>
</evidence>
<proteinExistence type="inferred from homology"/>
<evidence type="ECO:0000256" key="1">
    <source>
        <dbReference type="ARBA" id="ARBA00004141"/>
    </source>
</evidence>
<dbReference type="OrthoDB" id="6500128at2759"/>
<dbReference type="InterPro" id="IPR003439">
    <property type="entry name" value="ABC_transporter-like_ATP-bd"/>
</dbReference>
<evidence type="ECO:0000313" key="13">
    <source>
        <dbReference type="EMBL" id="KLO15289.1"/>
    </source>
</evidence>
<feature type="transmembrane region" description="Helical" evidence="10">
    <location>
        <begin position="337"/>
        <end position="365"/>
    </location>
</feature>
<dbReference type="GO" id="GO:0016887">
    <property type="term" value="F:ATP hydrolysis activity"/>
    <property type="evidence" value="ECO:0007669"/>
    <property type="project" value="InterPro"/>
</dbReference>
<accession>A0A0H2RTU7</accession>
<evidence type="ECO:0000256" key="8">
    <source>
        <dbReference type="ARBA" id="ARBA00023136"/>
    </source>
</evidence>
<dbReference type="FunFam" id="1.20.1560.10:FF:000010">
    <property type="entry name" value="Multidrug resistance-associated ABC transporter"/>
    <property type="match status" value="1"/>
</dbReference>
<evidence type="ECO:0000256" key="6">
    <source>
        <dbReference type="ARBA" id="ARBA00022840"/>
    </source>
</evidence>
<feature type="domain" description="ABC transporter" evidence="11">
    <location>
        <begin position="1185"/>
        <end position="1461"/>
    </location>
</feature>
<dbReference type="PANTHER" id="PTHR24223:SF456">
    <property type="entry name" value="MULTIDRUG RESISTANCE-ASSOCIATED PROTEIN LETHAL(2)03659"/>
    <property type="match status" value="1"/>
</dbReference>
<dbReference type="InterPro" id="IPR036640">
    <property type="entry name" value="ABC1_TM_sf"/>
</dbReference>
<keyword evidence="8 10" id="KW-0472">Membrane</keyword>
<dbReference type="CDD" id="cd18606">
    <property type="entry name" value="ABC_6TM_YOR1_D2_like"/>
    <property type="match status" value="1"/>
</dbReference>